<evidence type="ECO:0008006" key="4">
    <source>
        <dbReference type="Google" id="ProtNLM"/>
    </source>
</evidence>
<dbReference type="InterPro" id="IPR024079">
    <property type="entry name" value="MetalloPept_cat_dom_sf"/>
</dbReference>
<evidence type="ECO:0000313" key="3">
    <source>
        <dbReference type="Proteomes" id="UP000054097"/>
    </source>
</evidence>
<evidence type="ECO:0000256" key="1">
    <source>
        <dbReference type="SAM" id="SignalP"/>
    </source>
</evidence>
<proteinExistence type="predicted"/>
<sequence length="259" mass="28383">MYTGSLLSILLAATFAVAIPLRAEWNSQPRGDAEIANAKLVVDATTLAHEKILKMEAVLNNPDTAENKRKITTAFGPRVNIAEVKAVVKKLKESKIPIGSANPKYLDDQYGGKPQLAQVPPNMVPGKEDPVPNREGNIMKEVQLGSDFYKKLRDDKAGVLIHEATHYLAHTNDDVNLNVNPDGTKYSILKLGEVPGNEKYAPRGGYALKDGGKDNAWHADIIANKGGSLSAEKYGEYRYYSPNFHQNADSYRVFATLCS</sequence>
<dbReference type="Proteomes" id="UP000054097">
    <property type="component" value="Unassembled WGS sequence"/>
</dbReference>
<gene>
    <name evidence="2" type="ORF">M408DRAFT_29754</name>
</gene>
<dbReference type="HOGENOM" id="CLU_1074275_0_0_1"/>
<reference evidence="2 3" key="1">
    <citation type="submission" date="2014-04" db="EMBL/GenBank/DDBJ databases">
        <authorList>
            <consortium name="DOE Joint Genome Institute"/>
            <person name="Kuo A."/>
            <person name="Zuccaro A."/>
            <person name="Kohler A."/>
            <person name="Nagy L.G."/>
            <person name="Floudas D."/>
            <person name="Copeland A."/>
            <person name="Barry K.W."/>
            <person name="Cichocki N."/>
            <person name="Veneault-Fourrey C."/>
            <person name="LaButti K."/>
            <person name="Lindquist E.A."/>
            <person name="Lipzen A."/>
            <person name="Lundell T."/>
            <person name="Morin E."/>
            <person name="Murat C."/>
            <person name="Sun H."/>
            <person name="Tunlid A."/>
            <person name="Henrissat B."/>
            <person name="Grigoriev I.V."/>
            <person name="Hibbett D.S."/>
            <person name="Martin F."/>
            <person name="Nordberg H.P."/>
            <person name="Cantor M.N."/>
            <person name="Hua S.X."/>
        </authorList>
    </citation>
    <scope>NUCLEOTIDE SEQUENCE [LARGE SCALE GENOMIC DNA]</scope>
    <source>
        <strain evidence="2 3">MAFF 305830</strain>
    </source>
</reference>
<dbReference type="Gene3D" id="3.40.390.10">
    <property type="entry name" value="Collagenase (Catalytic Domain)"/>
    <property type="match status" value="1"/>
</dbReference>
<dbReference type="GO" id="GO:0008237">
    <property type="term" value="F:metallopeptidase activity"/>
    <property type="evidence" value="ECO:0007669"/>
    <property type="project" value="InterPro"/>
</dbReference>
<name>A0A0C2WUW7_SERVB</name>
<organism evidence="2 3">
    <name type="scientific">Serendipita vermifera MAFF 305830</name>
    <dbReference type="NCBI Taxonomy" id="933852"/>
    <lineage>
        <taxon>Eukaryota</taxon>
        <taxon>Fungi</taxon>
        <taxon>Dikarya</taxon>
        <taxon>Basidiomycota</taxon>
        <taxon>Agaricomycotina</taxon>
        <taxon>Agaricomycetes</taxon>
        <taxon>Sebacinales</taxon>
        <taxon>Serendipitaceae</taxon>
        <taxon>Serendipita</taxon>
    </lineage>
</organism>
<dbReference type="OrthoDB" id="3067737at2759"/>
<accession>A0A0C2WUW7</accession>
<dbReference type="AlphaFoldDB" id="A0A0C2WUW7"/>
<evidence type="ECO:0000313" key="2">
    <source>
        <dbReference type="EMBL" id="KIM21192.1"/>
    </source>
</evidence>
<keyword evidence="3" id="KW-1185">Reference proteome</keyword>
<feature type="chain" id="PRO_5002158217" description="Lysine-specific metallo-endopeptidase domain-containing protein" evidence="1">
    <location>
        <begin position="19"/>
        <end position="259"/>
    </location>
</feature>
<protein>
    <recommendedName>
        <fullName evidence="4">Lysine-specific metallo-endopeptidase domain-containing protein</fullName>
    </recommendedName>
</protein>
<dbReference type="EMBL" id="KN824390">
    <property type="protein sequence ID" value="KIM21192.1"/>
    <property type="molecule type" value="Genomic_DNA"/>
</dbReference>
<reference evidence="3" key="2">
    <citation type="submission" date="2015-01" db="EMBL/GenBank/DDBJ databases">
        <title>Evolutionary Origins and Diversification of the Mycorrhizal Mutualists.</title>
        <authorList>
            <consortium name="DOE Joint Genome Institute"/>
            <consortium name="Mycorrhizal Genomics Consortium"/>
            <person name="Kohler A."/>
            <person name="Kuo A."/>
            <person name="Nagy L.G."/>
            <person name="Floudas D."/>
            <person name="Copeland A."/>
            <person name="Barry K.W."/>
            <person name="Cichocki N."/>
            <person name="Veneault-Fourrey C."/>
            <person name="LaButti K."/>
            <person name="Lindquist E.A."/>
            <person name="Lipzen A."/>
            <person name="Lundell T."/>
            <person name="Morin E."/>
            <person name="Murat C."/>
            <person name="Riley R."/>
            <person name="Ohm R."/>
            <person name="Sun H."/>
            <person name="Tunlid A."/>
            <person name="Henrissat B."/>
            <person name="Grigoriev I.V."/>
            <person name="Hibbett D.S."/>
            <person name="Martin F."/>
        </authorList>
    </citation>
    <scope>NUCLEOTIDE SEQUENCE [LARGE SCALE GENOMIC DNA]</scope>
    <source>
        <strain evidence="3">MAFF 305830</strain>
    </source>
</reference>
<feature type="signal peptide" evidence="1">
    <location>
        <begin position="1"/>
        <end position="18"/>
    </location>
</feature>
<keyword evidence="1" id="KW-0732">Signal</keyword>